<evidence type="ECO:0000313" key="8">
    <source>
        <dbReference type="EMBL" id="GBN14233.1"/>
    </source>
</evidence>
<evidence type="ECO:0000259" key="7">
    <source>
        <dbReference type="Pfam" id="PF17681"/>
    </source>
</evidence>
<sequence length="821" mass="96007">MFPDSETAKRYGCAHTKTSAIIAEMGKAEKIAIISTLKKVPFSIATDGSNKGFILKGLKDGIYTILTAYMEYITSVKYNTPTMHVVRTDILESAQILNSLIEICGLQFEGNTASELPKGLGLLSYLNKISWFHKTKENAIMVAVLLKYAYTPYFSFLNKWMSEGICCDPFDEFQIEEDRKYLDRKDELYWKFTYTENENDGMRILPCEIKKFSHDILQCGKTMRLLQNCGVQMFSLDYMTCNAPPSLSMLFSYDAVKCRMAECEQYILNKDSFELKHKSGSDFSEDEFYIGQQVFIDQKILAEQIEKRWDCASAFKSTCDMLKKEKHGNLKRCESFPNITLLKEINSFSGILHKNTGILFTSCRYNPQTVAVKDIASKEQNFSLNSWNIPQKKDMTNSYLTHDKFSVQNMWSAKISSSNPKEESEFSQMNESLSFQQTEFPSGSFMDCLLSLLVSEYGDKKEDIRLFIQLISLQNFMLYNFRDVLNMRLHLTQNAIMDYVMNQLHFQDLLLCLKNTYFLQDESFSQRLCEKLFKWVMKCSSLGEFADWPILNKILTRSAAIHSLSKFPCLESASVNFVPISEEYLSKKNKFLRFFRFEFEIDWPLNIIVHKACITQYINIHSLILEMEFLCWLLGKIWRVHFIDAKSEVLQRSPQYRKVMFYRFNMHQFVRVLRSCIHQDLGGPLWQSLLKSLSTNELSIDALEDIHLKYLEKALERCFLTQDTHHLHEILELLFRQVNTFCDAALAASWKMNPNTRCFESSNFPLLSDCYKRYTKCRDRFYEFIWKILSKMITRKKCKPTWDEHYKLYLETVLESGKGYS</sequence>
<comment type="caution">
    <text evidence="8">The sequence shown here is derived from an EMBL/GenBank/DDBJ whole genome shotgun (WGS) entry which is preliminary data.</text>
</comment>
<dbReference type="GO" id="GO:0043015">
    <property type="term" value="F:gamma-tubulin binding"/>
    <property type="evidence" value="ECO:0007669"/>
    <property type="project" value="InterPro"/>
</dbReference>
<organism evidence="8 9">
    <name type="scientific">Araneus ventricosus</name>
    <name type="common">Orbweaver spider</name>
    <name type="synonym">Epeira ventricosa</name>
    <dbReference type="NCBI Taxonomy" id="182803"/>
    <lineage>
        <taxon>Eukaryota</taxon>
        <taxon>Metazoa</taxon>
        <taxon>Ecdysozoa</taxon>
        <taxon>Arthropoda</taxon>
        <taxon>Chelicerata</taxon>
        <taxon>Arachnida</taxon>
        <taxon>Araneae</taxon>
        <taxon>Araneomorphae</taxon>
        <taxon>Entelegynae</taxon>
        <taxon>Araneoidea</taxon>
        <taxon>Araneidae</taxon>
        <taxon>Araneus</taxon>
    </lineage>
</organism>
<evidence type="ECO:0000259" key="6">
    <source>
        <dbReference type="Pfam" id="PF04130"/>
    </source>
</evidence>
<evidence type="ECO:0000256" key="1">
    <source>
        <dbReference type="ARBA" id="ARBA00010337"/>
    </source>
</evidence>
<keyword evidence="4 5" id="KW-0206">Cytoskeleton</keyword>
<dbReference type="PANTHER" id="PTHR19302:SF70">
    <property type="entry name" value="GAMMA-TUBULIN COMPLEX COMPONENT 6"/>
    <property type="match status" value="1"/>
</dbReference>
<dbReference type="InterPro" id="IPR041470">
    <property type="entry name" value="GCP_N"/>
</dbReference>
<dbReference type="GO" id="GO:0007020">
    <property type="term" value="P:microtubule nucleation"/>
    <property type="evidence" value="ECO:0007669"/>
    <property type="project" value="InterPro"/>
</dbReference>
<dbReference type="GO" id="GO:0051011">
    <property type="term" value="F:microtubule minus-end binding"/>
    <property type="evidence" value="ECO:0007669"/>
    <property type="project" value="TreeGrafter"/>
</dbReference>
<name>A0A4Y2LJS3_ARAVE</name>
<dbReference type="Pfam" id="PF17681">
    <property type="entry name" value="GCP_N_terminal"/>
    <property type="match status" value="1"/>
</dbReference>
<dbReference type="GO" id="GO:0031122">
    <property type="term" value="P:cytoplasmic microtubule organization"/>
    <property type="evidence" value="ECO:0007669"/>
    <property type="project" value="TreeGrafter"/>
</dbReference>
<evidence type="ECO:0000256" key="4">
    <source>
        <dbReference type="ARBA" id="ARBA00023212"/>
    </source>
</evidence>
<evidence type="ECO:0000256" key="2">
    <source>
        <dbReference type="ARBA" id="ARBA00022490"/>
    </source>
</evidence>
<comment type="similarity">
    <text evidence="1 5">Belongs to the TUBGCP family.</text>
</comment>
<dbReference type="Pfam" id="PF04130">
    <property type="entry name" value="GCP_C_terminal"/>
    <property type="match status" value="1"/>
</dbReference>
<dbReference type="OrthoDB" id="775571at2759"/>
<comment type="subcellular location">
    <subcellularLocation>
        <location evidence="5">Cytoplasm</location>
        <location evidence="5">Cytoskeleton</location>
        <location evidence="5">Microtubule organizing center</location>
    </subcellularLocation>
</comment>
<dbReference type="GO" id="GO:0051321">
    <property type="term" value="P:meiotic cell cycle"/>
    <property type="evidence" value="ECO:0007669"/>
    <property type="project" value="TreeGrafter"/>
</dbReference>
<evidence type="ECO:0000313" key="9">
    <source>
        <dbReference type="Proteomes" id="UP000499080"/>
    </source>
</evidence>
<keyword evidence="2 5" id="KW-0963">Cytoplasm</keyword>
<dbReference type="PANTHER" id="PTHR19302">
    <property type="entry name" value="GAMMA TUBULIN COMPLEX PROTEIN"/>
    <property type="match status" value="1"/>
</dbReference>
<dbReference type="InterPro" id="IPR040457">
    <property type="entry name" value="GCP_C"/>
</dbReference>
<dbReference type="InterPro" id="IPR007259">
    <property type="entry name" value="GCP"/>
</dbReference>
<gene>
    <name evidence="8" type="primary">Tubgcp6</name>
    <name evidence="8" type="ORF">AVEN_113764_1</name>
</gene>
<dbReference type="GO" id="GO:0005874">
    <property type="term" value="C:microtubule"/>
    <property type="evidence" value="ECO:0007669"/>
    <property type="project" value="UniProtKB-KW"/>
</dbReference>
<dbReference type="InterPro" id="IPR042241">
    <property type="entry name" value="GCP_C_sf"/>
</dbReference>
<dbReference type="Gene3D" id="1.20.120.1900">
    <property type="entry name" value="Gamma-tubulin complex, C-terminal domain"/>
    <property type="match status" value="1"/>
</dbReference>
<dbReference type="AlphaFoldDB" id="A0A4Y2LJS3"/>
<evidence type="ECO:0000256" key="3">
    <source>
        <dbReference type="ARBA" id="ARBA00022701"/>
    </source>
</evidence>
<dbReference type="Proteomes" id="UP000499080">
    <property type="component" value="Unassembled WGS sequence"/>
</dbReference>
<dbReference type="GO" id="GO:0000278">
    <property type="term" value="P:mitotic cell cycle"/>
    <property type="evidence" value="ECO:0007669"/>
    <property type="project" value="TreeGrafter"/>
</dbReference>
<dbReference type="GO" id="GO:0000922">
    <property type="term" value="C:spindle pole"/>
    <property type="evidence" value="ECO:0007669"/>
    <property type="project" value="InterPro"/>
</dbReference>
<keyword evidence="9" id="KW-1185">Reference proteome</keyword>
<evidence type="ECO:0000256" key="5">
    <source>
        <dbReference type="RuleBase" id="RU363050"/>
    </source>
</evidence>
<accession>A0A4Y2LJS3</accession>
<dbReference type="GO" id="GO:0051225">
    <property type="term" value="P:spindle assembly"/>
    <property type="evidence" value="ECO:0007669"/>
    <property type="project" value="TreeGrafter"/>
</dbReference>
<keyword evidence="3 5" id="KW-0493">Microtubule</keyword>
<protein>
    <recommendedName>
        <fullName evidence="5">Gamma-tubulin complex component</fullName>
    </recommendedName>
</protein>
<feature type="domain" description="Gamma tubulin complex component protein N-terminal" evidence="7">
    <location>
        <begin position="47"/>
        <end position="251"/>
    </location>
</feature>
<dbReference type="GO" id="GO:0000930">
    <property type="term" value="C:gamma-tubulin complex"/>
    <property type="evidence" value="ECO:0007669"/>
    <property type="project" value="TreeGrafter"/>
</dbReference>
<reference evidence="8 9" key="1">
    <citation type="journal article" date="2019" name="Sci. Rep.">
        <title>Orb-weaving spider Araneus ventricosus genome elucidates the spidroin gene catalogue.</title>
        <authorList>
            <person name="Kono N."/>
            <person name="Nakamura H."/>
            <person name="Ohtoshi R."/>
            <person name="Moran D.A.P."/>
            <person name="Shinohara A."/>
            <person name="Yoshida Y."/>
            <person name="Fujiwara M."/>
            <person name="Mori M."/>
            <person name="Tomita M."/>
            <person name="Arakawa K."/>
        </authorList>
    </citation>
    <scope>NUCLEOTIDE SEQUENCE [LARGE SCALE GENOMIC DNA]</scope>
</reference>
<feature type="domain" description="Gamma tubulin complex component C-terminal" evidence="6">
    <location>
        <begin position="510"/>
        <end position="791"/>
    </location>
</feature>
<proteinExistence type="inferred from homology"/>
<dbReference type="EMBL" id="BGPR01005879">
    <property type="protein sequence ID" value="GBN14233.1"/>
    <property type="molecule type" value="Genomic_DNA"/>
</dbReference>